<dbReference type="Proteomes" id="UP000291831">
    <property type="component" value="Unassembled WGS sequence"/>
</dbReference>
<evidence type="ECO:0000313" key="2">
    <source>
        <dbReference type="Proteomes" id="UP000291831"/>
    </source>
</evidence>
<dbReference type="EMBL" id="RPGO01000013">
    <property type="protein sequence ID" value="RZB31480.1"/>
    <property type="molecule type" value="Genomic_DNA"/>
</dbReference>
<protein>
    <submittedName>
        <fullName evidence="1">Uncharacterized protein</fullName>
    </submittedName>
</protein>
<comment type="caution">
    <text evidence="1">The sequence shown here is derived from an EMBL/GenBank/DDBJ whole genome shotgun (WGS) entry which is preliminary data.</text>
</comment>
<reference evidence="2" key="1">
    <citation type="submission" date="2019-01" db="EMBL/GenBank/DDBJ databases">
        <title>Anaerobic oxidation of ethane by archaea from a marine hydrocarbon seep.</title>
        <authorList>
            <person name="Musat F."/>
        </authorList>
    </citation>
    <scope>NUCLEOTIDE SEQUENCE [LARGE SCALE GENOMIC DNA]</scope>
</reference>
<gene>
    <name evidence="1" type="ORF">AEth_00659</name>
</gene>
<proteinExistence type="predicted"/>
<name>A0A8B3S5D8_9EURY</name>
<organism evidence="1 2">
    <name type="scientific">Candidatus Argoarchaeum ethanivorans</name>
    <dbReference type="NCBI Taxonomy" id="2608793"/>
    <lineage>
        <taxon>Archaea</taxon>
        <taxon>Methanobacteriati</taxon>
        <taxon>Methanobacteriota</taxon>
        <taxon>Stenosarchaea group</taxon>
        <taxon>Methanomicrobia</taxon>
        <taxon>Methanosarcinales</taxon>
        <taxon>Methanosarcinales incertae sedis</taxon>
        <taxon>GOM Arc I cluster</taxon>
        <taxon>Candidatus Argoarchaeum</taxon>
    </lineage>
</organism>
<sequence length="132" mass="15311">MLEYIFSYYMGIGIYSGNGCCYLPEYCVVNIYKEFDHVTKQILSYSNLGAVSTKPKLTMVLHATQIPKDPKIYEKRFYFPNYHIQGLFIVCDSLSHKSLFHWKDGMQSQLPPPPRQEACLSYSLLRFAAHLL</sequence>
<accession>A0A8B3S5D8</accession>
<evidence type="ECO:0000313" key="1">
    <source>
        <dbReference type="EMBL" id="RZB31480.1"/>
    </source>
</evidence>
<dbReference type="AlphaFoldDB" id="A0A8B3S5D8"/>